<dbReference type="AlphaFoldDB" id="A0A1M6RXD5"/>
<dbReference type="RefSeq" id="WP_172842046.1">
    <property type="nucleotide sequence ID" value="NZ_LT670844.1"/>
</dbReference>
<gene>
    <name evidence="1" type="ORF">SAMN05444159_3093</name>
</gene>
<dbReference type="EMBL" id="LT670844">
    <property type="protein sequence ID" value="SHK36988.1"/>
    <property type="molecule type" value="Genomic_DNA"/>
</dbReference>
<name>A0A1M6RXD5_9BRAD</name>
<protein>
    <submittedName>
        <fullName evidence="1">Nucleoside 2-deoxyribosyltransferase</fullName>
    </submittedName>
</protein>
<dbReference type="Gene3D" id="3.40.50.450">
    <property type="match status" value="1"/>
</dbReference>
<dbReference type="Pfam" id="PF05014">
    <property type="entry name" value="Nuc_deoxyrib_tr"/>
    <property type="match status" value="1"/>
</dbReference>
<dbReference type="GO" id="GO:0016740">
    <property type="term" value="F:transferase activity"/>
    <property type="evidence" value="ECO:0007669"/>
    <property type="project" value="UniProtKB-KW"/>
</dbReference>
<dbReference type="GO" id="GO:0070694">
    <property type="term" value="F:5-hydroxymethyl-dUMP N-hydrolase activity"/>
    <property type="evidence" value="ECO:0007669"/>
    <property type="project" value="TreeGrafter"/>
</dbReference>
<proteinExistence type="predicted"/>
<evidence type="ECO:0000313" key="1">
    <source>
        <dbReference type="EMBL" id="SHK36988.1"/>
    </source>
</evidence>
<dbReference type="InterPro" id="IPR007710">
    <property type="entry name" value="Nucleoside_deoxyribTrfase"/>
</dbReference>
<dbReference type="GO" id="GO:0009159">
    <property type="term" value="P:deoxyribonucleoside monophosphate catabolic process"/>
    <property type="evidence" value="ECO:0007669"/>
    <property type="project" value="TreeGrafter"/>
</dbReference>
<dbReference type="PANTHER" id="PTHR15364:SF0">
    <property type="entry name" value="2'-DEOXYNUCLEOSIDE 5'-PHOSPHATE N-HYDROLASE 1"/>
    <property type="match status" value="1"/>
</dbReference>
<evidence type="ECO:0000313" key="2">
    <source>
        <dbReference type="Proteomes" id="UP000189935"/>
    </source>
</evidence>
<sequence>MKIYTAGPLGFSEAGREFHNDRILAELKRLGHEALDPWTLTDQSRIDAVLKLPYGGARRDAWRVLNVEIGGNNRAAIDACDLIFAVLDGVDVDSGTAAEIGYGFAKGKPIIGYRGDFRLSADNEGSTVNLQVEYFIRQSGGGIILALAELEAALARLRR</sequence>
<dbReference type="Proteomes" id="UP000189935">
    <property type="component" value="Chromosome I"/>
</dbReference>
<accession>A0A1M6RXD5</accession>
<dbReference type="SUPFAM" id="SSF52309">
    <property type="entry name" value="N-(deoxy)ribosyltransferase-like"/>
    <property type="match status" value="1"/>
</dbReference>
<keyword evidence="1" id="KW-0808">Transferase</keyword>
<dbReference type="PANTHER" id="PTHR15364">
    <property type="entry name" value="2'-DEOXYNUCLEOSIDE 5'-PHOSPHATE N-HYDROLASE 1"/>
    <property type="match status" value="1"/>
</dbReference>
<dbReference type="InterPro" id="IPR051239">
    <property type="entry name" value="2'-dNMP_N-hydrolase"/>
</dbReference>
<organism evidence="1 2">
    <name type="scientific">Bradyrhizobium lablabi</name>
    <dbReference type="NCBI Taxonomy" id="722472"/>
    <lineage>
        <taxon>Bacteria</taxon>
        <taxon>Pseudomonadati</taxon>
        <taxon>Pseudomonadota</taxon>
        <taxon>Alphaproteobacteria</taxon>
        <taxon>Hyphomicrobiales</taxon>
        <taxon>Nitrobacteraceae</taxon>
        <taxon>Bradyrhizobium</taxon>
    </lineage>
</organism>
<reference evidence="1 2" key="1">
    <citation type="submission" date="2016-11" db="EMBL/GenBank/DDBJ databases">
        <authorList>
            <person name="Jaros S."/>
            <person name="Januszkiewicz K."/>
            <person name="Wedrychowicz H."/>
        </authorList>
    </citation>
    <scope>NUCLEOTIDE SEQUENCE [LARGE SCALE GENOMIC DNA]</scope>
    <source>
        <strain evidence="1 2">GAS499</strain>
    </source>
</reference>